<evidence type="ECO:0000256" key="9">
    <source>
        <dbReference type="ARBA" id="ARBA00037899"/>
    </source>
</evidence>
<dbReference type="InterPro" id="IPR036291">
    <property type="entry name" value="NAD(P)-bd_dom_sf"/>
</dbReference>
<keyword evidence="7" id="KW-0560">Oxidoreductase</keyword>
<evidence type="ECO:0000256" key="10">
    <source>
        <dbReference type="ARBA" id="ARBA00037927"/>
    </source>
</evidence>
<evidence type="ECO:0000256" key="3">
    <source>
        <dbReference type="ARBA" id="ARBA00009347"/>
    </source>
</evidence>
<dbReference type="GO" id="GO:0033539">
    <property type="term" value="P:fatty acid beta-oxidation using acyl-CoA dehydrogenase"/>
    <property type="evidence" value="ECO:0007669"/>
    <property type="project" value="TreeGrafter"/>
</dbReference>
<feature type="compositionally biased region" description="Basic and acidic residues" evidence="13">
    <location>
        <begin position="1510"/>
        <end position="1519"/>
    </location>
</feature>
<evidence type="ECO:0000256" key="8">
    <source>
        <dbReference type="ARBA" id="ARBA00023128"/>
    </source>
</evidence>
<keyword evidence="18" id="KW-1185">Reference proteome</keyword>
<feature type="compositionally biased region" description="Basic and acidic residues" evidence="13">
    <location>
        <begin position="1029"/>
        <end position="1038"/>
    </location>
</feature>
<evidence type="ECO:0000256" key="4">
    <source>
        <dbReference type="ARBA" id="ARBA00022630"/>
    </source>
</evidence>
<dbReference type="InterPro" id="IPR013786">
    <property type="entry name" value="AcylCoA_DH/ox_N"/>
</dbReference>
<dbReference type="EC" id="1.3.8.6" evidence="11"/>
<dbReference type="PANTHER" id="PTHR42807">
    <property type="entry name" value="GLUTARYL-COA DEHYDROGENASE, MITOCHONDRIAL"/>
    <property type="match status" value="1"/>
</dbReference>
<comment type="catalytic activity">
    <reaction evidence="12">
        <text>glutaryl-CoA + oxidized [electron-transfer flavoprotein] + 2 H(+) = (2E)-butenoyl-CoA + reduced [electron-transfer flavoprotein] + CO2</text>
        <dbReference type="Rhea" id="RHEA:13389"/>
        <dbReference type="Rhea" id="RHEA-COMP:10685"/>
        <dbReference type="Rhea" id="RHEA-COMP:10686"/>
        <dbReference type="ChEBI" id="CHEBI:15378"/>
        <dbReference type="ChEBI" id="CHEBI:16526"/>
        <dbReference type="ChEBI" id="CHEBI:57332"/>
        <dbReference type="ChEBI" id="CHEBI:57378"/>
        <dbReference type="ChEBI" id="CHEBI:57692"/>
        <dbReference type="ChEBI" id="CHEBI:58307"/>
        <dbReference type="EC" id="1.3.8.6"/>
    </reaction>
</comment>
<comment type="pathway">
    <text evidence="9">Amino-acid metabolism; lysine degradation.</text>
</comment>
<organism evidence="17 18">
    <name type="scientific">Symbiodinium microadriaticum</name>
    <name type="common">Dinoflagellate</name>
    <name type="synonym">Zooxanthella microadriatica</name>
    <dbReference type="NCBI Taxonomy" id="2951"/>
    <lineage>
        <taxon>Eukaryota</taxon>
        <taxon>Sar</taxon>
        <taxon>Alveolata</taxon>
        <taxon>Dinophyceae</taxon>
        <taxon>Suessiales</taxon>
        <taxon>Symbiodiniaceae</taxon>
        <taxon>Symbiodinium</taxon>
    </lineage>
</organism>
<dbReference type="SUPFAM" id="SSF51735">
    <property type="entry name" value="NAD(P)-binding Rossmann-fold domains"/>
    <property type="match status" value="1"/>
</dbReference>
<dbReference type="InterPro" id="IPR036250">
    <property type="entry name" value="AcylCo_DH-like_C"/>
</dbReference>
<feature type="compositionally biased region" description="Polar residues" evidence="13">
    <location>
        <begin position="1039"/>
        <end position="1050"/>
    </location>
</feature>
<comment type="cofactor">
    <cofactor evidence="1">
        <name>FAD</name>
        <dbReference type="ChEBI" id="CHEBI:57692"/>
    </cofactor>
</comment>
<evidence type="ECO:0000259" key="16">
    <source>
        <dbReference type="Pfam" id="PF02771"/>
    </source>
</evidence>
<evidence type="ECO:0000256" key="6">
    <source>
        <dbReference type="ARBA" id="ARBA00022946"/>
    </source>
</evidence>
<dbReference type="InterPro" id="IPR052033">
    <property type="entry name" value="Glutaryl-CoA_DH_mitochondrial"/>
</dbReference>
<dbReference type="FunFam" id="1.10.540.10:FF:000026">
    <property type="entry name" value="Acyl-CoA dehydrogenase medium chain"/>
    <property type="match status" value="1"/>
</dbReference>
<dbReference type="SUPFAM" id="SSF47203">
    <property type="entry name" value="Acyl-CoA dehydrogenase C-terminal domain-like"/>
    <property type="match status" value="1"/>
</dbReference>
<dbReference type="SUPFAM" id="SSF56645">
    <property type="entry name" value="Acyl-CoA dehydrogenase NM domain-like"/>
    <property type="match status" value="1"/>
</dbReference>
<comment type="subcellular location">
    <subcellularLocation>
        <location evidence="2">Mitochondrion matrix</location>
    </subcellularLocation>
</comment>
<dbReference type="Gene3D" id="2.40.110.10">
    <property type="entry name" value="Butyryl-CoA Dehydrogenase, subunit A, domain 2"/>
    <property type="match status" value="1"/>
</dbReference>
<feature type="domain" description="Acyl-CoA dehydrogenase/oxidase N-terminal" evidence="16">
    <location>
        <begin position="107"/>
        <end position="218"/>
    </location>
</feature>
<sequence>MCTVDGSRRTLLKAGCAANSFGMIPKTCRAAPRLAGRFCQVGSKRQSSLATHVPPVSAAVVKSVGTATNWPSWQSPNSAIVKPGADPYDWDCEVDWKDMLKLESRLSEEEVLIKDIARQFADAELMPKVLNGFREETFDRGLMKAMGQAGLLGSFIEGYGCAGASATSYGLIAREVERVDSAYRSALSVQSSLVMNPINLFGSQEQRERFLPRLASGDLVGCFGLTEPDHGSDPSGMVTRAMDKGDHFVLNGAKNWITNSPIADVCLVWAKTSTDNKVRGFLVERGMEGLSTPKIDGKFSLRASPTGMIQLDDVKVPSDNVLPNVVGMRGPFACLNSARLGIAWGALGAAEFCLEAARNYTLGRKQFGRPLAANQLIQMKMANAMTDITIGLNAVLQATRMKEAGELHSNVISMMKRNSCTKALEIARTCRDMLGGNGIVDEYHVIRHVCNLEAVNTYEGTADIHSLVLGRAITGIPAFKCSHEDGGVTDILGTQRSGSITSMEPTVDQILLSGGSLLRTPGRSSCRSDLEKAMIPGLSWHGSSNELTAASAVSMLPQLQCLFLARGLVSGLCGPSPNLIPAPGPALLGSATLGTMPAARQRCERHICLLLLAALLVPARALETQSRRIVLLRFFAFRFAAMASSAKGRSWDAIGLATVGFLGVMGVRRRAELPHRSSPQELSLPGHVCIVTGASGGMGAEVAWGLAEAGASRVLMACRNLERCEQARAKMFSRCVSSLDGPGASVTERSAASFRAARRRQCQELQRRLECKTLDLTDYESIEAFAKDSASSGAQQIVLVNNAGVMGDVEDSENTGDELVDMQMRTNHYGHFLLAKLLLPSMDSSSILVVVASRAHRQGSLTITTRDPGLLLRSEEIQGSPPYARLLHALGLGWYARYARSKLCNVLFAAEVRRRYPDGPISVAVSPGLVNTGIFASVPEPLGKALCWCAERLFQTPQEGAGHILAAIAAARAAQTQSVQSAKGEDSSGLRELPLYWHCGEAQEPSKAALDAGLAEALWRASEEAIDLHDDPKPHEGNVSHTLPVTTRPPSTKPPAAILRSVAEEIKEELKGSKYQGVAALMAFCFGTVLVFNGDFSFKGIIACCVFVVVGITAMNEVNDWGHVARSVVGVEAGFVGAFAAYRGMDGMEVTVGIGGVFEDESQIPSPPQGSLYSVEDLLKVKLVSDDHIVGPSKLKFDLEVFDRGKEGDEKRTYEYLVKQGREQKKPLLCIPTWQMSQREQLPALIDSSDKGVTVLSREDTPKKLYRRTWQQGLRSILASGLSLVLRTQGVPTATSPLTASMTGKSLSVPCTPSQLDVNTSLPNLTGGTLTRSHIPADCIISAVDLQEGLARLRGGGKFLQQASSSEGRGYAKAAKFKAKPSIAPIAHVAMDNDTAARNGEHWCMLVCLRCKAPQTDDPAIATERFFENKKLHNRLFATAAAGSRKPIEGLIIADFRHLNQGTKTRSQMSAEANVIRDAKDRTVRAAKLNYAPVSARWVEDDQFQRRMLQEGKSHEDMQRCLPDPGRSEEQRHLGAGSHYSSTDQGVLPGKLIVYAHCEVEPLRTH</sequence>
<dbReference type="GO" id="GO:0046949">
    <property type="term" value="P:fatty-acyl-CoA biosynthetic process"/>
    <property type="evidence" value="ECO:0007669"/>
    <property type="project" value="TreeGrafter"/>
</dbReference>
<dbReference type="PANTHER" id="PTHR42807:SF1">
    <property type="entry name" value="GLUTARYL-COA DEHYDROGENASE, MITOCHONDRIAL"/>
    <property type="match status" value="1"/>
</dbReference>
<dbReference type="FunFam" id="2.40.110.10:FF:000008">
    <property type="entry name" value="Glutaryl-CoA dehydrogenase, mitochondrial"/>
    <property type="match status" value="1"/>
</dbReference>
<reference evidence="17 18" key="1">
    <citation type="submission" date="2016-02" db="EMBL/GenBank/DDBJ databases">
        <title>Genome analysis of coral dinoflagellate symbionts highlights evolutionary adaptations to a symbiotic lifestyle.</title>
        <authorList>
            <person name="Aranda M."/>
            <person name="Li Y."/>
            <person name="Liew Y.J."/>
            <person name="Baumgarten S."/>
            <person name="Simakov O."/>
            <person name="Wilson M."/>
            <person name="Piel J."/>
            <person name="Ashoor H."/>
            <person name="Bougouffa S."/>
            <person name="Bajic V.B."/>
            <person name="Ryu T."/>
            <person name="Ravasi T."/>
            <person name="Bayer T."/>
            <person name="Micklem G."/>
            <person name="Kim H."/>
            <person name="Bhak J."/>
            <person name="Lajeunesse T.C."/>
            <person name="Voolstra C.R."/>
        </authorList>
    </citation>
    <scope>NUCLEOTIDE SEQUENCE [LARGE SCALE GENOMIC DNA]</scope>
    <source>
        <strain evidence="17 18">CCMP2467</strain>
    </source>
</reference>
<keyword evidence="5" id="KW-0274">FAD</keyword>
<dbReference type="Gene3D" id="1.10.540.10">
    <property type="entry name" value="Acyl-CoA dehydrogenase/oxidase, N-terminal domain"/>
    <property type="match status" value="1"/>
</dbReference>
<dbReference type="InterPro" id="IPR006091">
    <property type="entry name" value="Acyl-CoA_Oxase/DH_mid-dom"/>
</dbReference>
<dbReference type="PROSITE" id="PS00073">
    <property type="entry name" value="ACYL_COA_DH_2"/>
    <property type="match status" value="1"/>
</dbReference>
<evidence type="ECO:0000313" key="17">
    <source>
        <dbReference type="EMBL" id="OLQ01744.1"/>
    </source>
</evidence>
<comment type="pathway">
    <text evidence="10">Amino-acid metabolism; tryptophan metabolism.</text>
</comment>
<feature type="domain" description="Acyl-CoA dehydrogenase/oxidase C-terminal" evidence="14">
    <location>
        <begin position="333"/>
        <end position="473"/>
    </location>
</feature>
<dbReference type="InterPro" id="IPR046373">
    <property type="entry name" value="Acyl-CoA_Oxase/DH_mid-dom_sf"/>
</dbReference>
<keyword evidence="4" id="KW-0285">Flavoprotein</keyword>
<evidence type="ECO:0000259" key="14">
    <source>
        <dbReference type="Pfam" id="PF00441"/>
    </source>
</evidence>
<evidence type="ECO:0000256" key="7">
    <source>
        <dbReference type="ARBA" id="ARBA00023002"/>
    </source>
</evidence>
<dbReference type="Proteomes" id="UP000186817">
    <property type="component" value="Unassembled WGS sequence"/>
</dbReference>
<name>A0A1Q9E2U2_SYMMI</name>
<evidence type="ECO:0000256" key="11">
    <source>
        <dbReference type="ARBA" id="ARBA00039033"/>
    </source>
</evidence>
<dbReference type="InterPro" id="IPR009100">
    <property type="entry name" value="AcylCoA_DH/oxidase_NM_dom_sf"/>
</dbReference>
<gene>
    <name evidence="17" type="primary">GCDH</name>
    <name evidence="17" type="ORF">AK812_SmicGene15449</name>
</gene>
<accession>A0A1Q9E2U2</accession>
<feature type="domain" description="Acyl-CoA oxidase/dehydrogenase middle" evidence="15">
    <location>
        <begin position="222"/>
        <end position="314"/>
    </location>
</feature>
<dbReference type="Pfam" id="PF00106">
    <property type="entry name" value="adh_short"/>
    <property type="match status" value="1"/>
</dbReference>
<dbReference type="GO" id="GO:0005759">
    <property type="term" value="C:mitochondrial matrix"/>
    <property type="evidence" value="ECO:0007669"/>
    <property type="project" value="UniProtKB-SubCell"/>
</dbReference>
<dbReference type="InterPro" id="IPR002347">
    <property type="entry name" value="SDR_fam"/>
</dbReference>
<comment type="caution">
    <text evidence="17">The sequence shown here is derived from an EMBL/GenBank/DDBJ whole genome shotgun (WGS) entry which is preliminary data.</text>
</comment>
<dbReference type="InterPro" id="IPR037069">
    <property type="entry name" value="AcylCoA_DH/ox_N_sf"/>
</dbReference>
<dbReference type="GO" id="GO:0004361">
    <property type="term" value="F:glutaryl-CoA dehydrogenase activity"/>
    <property type="evidence" value="ECO:0007669"/>
    <property type="project" value="UniProtKB-EC"/>
</dbReference>
<dbReference type="InterPro" id="IPR006089">
    <property type="entry name" value="Acyl-CoA_DH_CS"/>
</dbReference>
<dbReference type="Gene3D" id="3.40.50.720">
    <property type="entry name" value="NAD(P)-binding Rossmann-like Domain"/>
    <property type="match status" value="1"/>
</dbReference>
<keyword evidence="6" id="KW-0809">Transit peptide</keyword>
<dbReference type="Pfam" id="PF02771">
    <property type="entry name" value="Acyl-CoA_dh_N"/>
    <property type="match status" value="1"/>
</dbReference>
<evidence type="ECO:0000313" key="18">
    <source>
        <dbReference type="Proteomes" id="UP000186817"/>
    </source>
</evidence>
<evidence type="ECO:0000256" key="12">
    <source>
        <dbReference type="ARBA" id="ARBA00049493"/>
    </source>
</evidence>
<keyword evidence="8" id="KW-0496">Mitochondrion</keyword>
<dbReference type="EMBL" id="LSRX01000282">
    <property type="protein sequence ID" value="OLQ01744.1"/>
    <property type="molecule type" value="Genomic_DNA"/>
</dbReference>
<protein>
    <recommendedName>
        <fullName evidence="11">glutaryl-CoA dehydrogenase (ETF)</fullName>
        <ecNumber evidence="11">1.3.8.6</ecNumber>
    </recommendedName>
</protein>
<feature type="region of interest" description="Disordered" evidence="13">
    <location>
        <begin position="1510"/>
        <end position="1543"/>
    </location>
</feature>
<dbReference type="OrthoDB" id="435240at2759"/>
<evidence type="ECO:0000256" key="13">
    <source>
        <dbReference type="SAM" id="MobiDB-lite"/>
    </source>
</evidence>
<dbReference type="Gene3D" id="1.20.140.10">
    <property type="entry name" value="Butyryl-CoA Dehydrogenase, subunit A, domain 3"/>
    <property type="match status" value="1"/>
</dbReference>
<evidence type="ECO:0000256" key="2">
    <source>
        <dbReference type="ARBA" id="ARBA00004305"/>
    </source>
</evidence>
<dbReference type="GO" id="GO:0000062">
    <property type="term" value="F:fatty-acyl-CoA binding"/>
    <property type="evidence" value="ECO:0007669"/>
    <property type="project" value="TreeGrafter"/>
</dbReference>
<feature type="region of interest" description="Disordered" evidence="13">
    <location>
        <begin position="1029"/>
        <end position="1054"/>
    </location>
</feature>
<dbReference type="Pfam" id="PF02770">
    <property type="entry name" value="Acyl-CoA_dh_M"/>
    <property type="match status" value="1"/>
</dbReference>
<comment type="similarity">
    <text evidence="3">Belongs to the acyl-CoA dehydrogenase family.</text>
</comment>
<dbReference type="InterPro" id="IPR009075">
    <property type="entry name" value="AcylCo_DH/oxidase_C"/>
</dbReference>
<dbReference type="Pfam" id="PF00441">
    <property type="entry name" value="Acyl-CoA_dh_1"/>
    <property type="match status" value="1"/>
</dbReference>
<dbReference type="CDD" id="cd01151">
    <property type="entry name" value="GCD"/>
    <property type="match status" value="1"/>
</dbReference>
<evidence type="ECO:0000256" key="5">
    <source>
        <dbReference type="ARBA" id="ARBA00022827"/>
    </source>
</evidence>
<proteinExistence type="inferred from homology"/>
<evidence type="ECO:0000259" key="15">
    <source>
        <dbReference type="Pfam" id="PF02770"/>
    </source>
</evidence>
<dbReference type="GO" id="GO:0050660">
    <property type="term" value="F:flavin adenine dinucleotide binding"/>
    <property type="evidence" value="ECO:0007669"/>
    <property type="project" value="InterPro"/>
</dbReference>
<evidence type="ECO:0000256" key="1">
    <source>
        <dbReference type="ARBA" id="ARBA00001974"/>
    </source>
</evidence>
<dbReference type="GO" id="GO:0005743">
    <property type="term" value="C:mitochondrial inner membrane"/>
    <property type="evidence" value="ECO:0007669"/>
    <property type="project" value="TreeGrafter"/>
</dbReference>